<proteinExistence type="predicted"/>
<evidence type="ECO:0008006" key="3">
    <source>
        <dbReference type="Google" id="ProtNLM"/>
    </source>
</evidence>
<dbReference type="Proteomes" id="UP000016491">
    <property type="component" value="Unassembled WGS sequence"/>
</dbReference>
<evidence type="ECO:0000313" key="2">
    <source>
        <dbReference type="Proteomes" id="UP000016491"/>
    </source>
</evidence>
<evidence type="ECO:0000313" key="1">
    <source>
        <dbReference type="EMBL" id="ERI75432.1"/>
    </source>
</evidence>
<dbReference type="EMBL" id="AWSU01000251">
    <property type="protein sequence ID" value="ERI75432.1"/>
    <property type="molecule type" value="Genomic_DNA"/>
</dbReference>
<reference evidence="1 2" key="1">
    <citation type="submission" date="2013-07" db="EMBL/GenBank/DDBJ databases">
        <authorList>
            <person name="Weinstock G."/>
            <person name="Sodergren E."/>
            <person name="Wylie T."/>
            <person name="Fulton L."/>
            <person name="Fulton R."/>
            <person name="Fronick C."/>
            <person name="O'Laughlin M."/>
            <person name="Godfrey J."/>
            <person name="Miner T."/>
            <person name="Herter B."/>
            <person name="Appelbaum E."/>
            <person name="Cordes M."/>
            <person name="Lek S."/>
            <person name="Wollam A."/>
            <person name="Pepin K.H."/>
            <person name="Palsikar V.B."/>
            <person name="Mitreva M."/>
            <person name="Wilson R.K."/>
        </authorList>
    </citation>
    <scope>NUCLEOTIDE SEQUENCE [LARGE SCALE GENOMIC DNA]</scope>
    <source>
        <strain evidence="1 2">ATCC 14940</strain>
    </source>
</reference>
<name>A0ABC9TV14_CLOSY</name>
<sequence>MMVRAATANPWRNLVLMIFLAIRFYFVLAMESPFDAQSIMFHKYYDVLSLYYKIIKSQDKQRKRPVWAVQKTLIKRCFSPIPENKL</sequence>
<accession>A0ABC9TV14</accession>
<comment type="caution">
    <text evidence="1">The sequence shown here is derived from an EMBL/GenBank/DDBJ whole genome shotgun (WGS) entry which is preliminary data.</text>
</comment>
<gene>
    <name evidence="1" type="ORF">CLOSYM_03255</name>
</gene>
<dbReference type="AlphaFoldDB" id="A0ABC9TV14"/>
<organism evidence="1 2">
    <name type="scientific">[Clostridium] symbiosum ATCC 14940</name>
    <dbReference type="NCBI Taxonomy" id="411472"/>
    <lineage>
        <taxon>Bacteria</taxon>
        <taxon>Bacillati</taxon>
        <taxon>Bacillota</taxon>
        <taxon>Clostridia</taxon>
        <taxon>Lachnospirales</taxon>
        <taxon>Lachnospiraceae</taxon>
        <taxon>Otoolea</taxon>
    </lineage>
</organism>
<protein>
    <recommendedName>
        <fullName evidence="3">Secreted protein</fullName>
    </recommendedName>
</protein>